<proteinExistence type="predicted"/>
<organism evidence="1 2">
    <name type="scientific">Paracidobacterium acidisoli</name>
    <dbReference type="NCBI Taxonomy" id="2303751"/>
    <lineage>
        <taxon>Bacteria</taxon>
        <taxon>Pseudomonadati</taxon>
        <taxon>Acidobacteriota</taxon>
        <taxon>Terriglobia</taxon>
        <taxon>Terriglobales</taxon>
        <taxon>Acidobacteriaceae</taxon>
        <taxon>Paracidobacterium</taxon>
    </lineage>
</organism>
<name>A0A372INN7_9BACT</name>
<dbReference type="OrthoDB" id="122403at2"/>
<dbReference type="Proteomes" id="UP000264702">
    <property type="component" value="Unassembled WGS sequence"/>
</dbReference>
<gene>
    <name evidence="1" type="ORF">D0Y96_12385</name>
</gene>
<evidence type="ECO:0000313" key="1">
    <source>
        <dbReference type="EMBL" id="RFU16203.1"/>
    </source>
</evidence>
<accession>A0A372INN7</accession>
<dbReference type="RefSeq" id="WP_117300317.1">
    <property type="nucleotide sequence ID" value="NZ_QVQT02000004.1"/>
</dbReference>
<keyword evidence="2" id="KW-1185">Reference proteome</keyword>
<evidence type="ECO:0000313" key="2">
    <source>
        <dbReference type="Proteomes" id="UP000264702"/>
    </source>
</evidence>
<dbReference type="EMBL" id="QVQT01000004">
    <property type="protein sequence ID" value="RFU16203.1"/>
    <property type="molecule type" value="Genomic_DNA"/>
</dbReference>
<sequence>MISAGTPLRHSLTLPACILFVAASFALRSRPLRAEASPPHTTLIFYGDPHMKESLWPALFTILQQDLSAREGELAAASMLDPAPEMVRGISFPSGSSARPAIVVRLSGRCDILPQAWSPVYSGPLGWVTELHGVIRPYIYIDCARIVQLLNQRALGMNKEQRRSAMCQAISHILIHEWIHIATQKAAHTSGGIEKANLGIDELITAPASPAAHTSTGR</sequence>
<protein>
    <submittedName>
        <fullName evidence="1">Uncharacterized protein</fullName>
    </submittedName>
</protein>
<comment type="caution">
    <text evidence="1">The sequence shown here is derived from an EMBL/GenBank/DDBJ whole genome shotgun (WGS) entry which is preliminary data.</text>
</comment>
<dbReference type="AlphaFoldDB" id="A0A372INN7"/>
<reference evidence="1 2" key="1">
    <citation type="submission" date="2018-08" db="EMBL/GenBank/DDBJ databases">
        <title>Acidipila sp. 4G-K13, an acidobacterium isolated from forest soil.</title>
        <authorList>
            <person name="Gao Z.-H."/>
            <person name="Qiu L.-H."/>
        </authorList>
    </citation>
    <scope>NUCLEOTIDE SEQUENCE [LARGE SCALE GENOMIC DNA]</scope>
    <source>
        <strain evidence="1 2">4G-K13</strain>
    </source>
</reference>